<proteinExistence type="predicted"/>
<organism evidence="1 2">
    <name type="scientific">Mesorhizobium australicum</name>
    <dbReference type="NCBI Taxonomy" id="536018"/>
    <lineage>
        <taxon>Bacteria</taxon>
        <taxon>Pseudomonadati</taxon>
        <taxon>Pseudomonadota</taxon>
        <taxon>Alphaproteobacteria</taxon>
        <taxon>Hyphomicrobiales</taxon>
        <taxon>Phyllobacteriaceae</taxon>
        <taxon>Mesorhizobium</taxon>
    </lineage>
</organism>
<evidence type="ECO:0000313" key="1">
    <source>
        <dbReference type="EMBL" id="MER9287438.1"/>
    </source>
</evidence>
<evidence type="ECO:0000313" key="2">
    <source>
        <dbReference type="Proteomes" id="UP001480082"/>
    </source>
</evidence>
<dbReference type="EMBL" id="JAMYRI010000021">
    <property type="protein sequence ID" value="MER9287438.1"/>
    <property type="molecule type" value="Genomic_DNA"/>
</dbReference>
<sequence length="216" mass="23879">MTTEIERRHGIPAEIRADDTGIKVSGYAAVFGQITDIGDYFREVIEPGAFRDAIGRDDVVFLINHEGLPLARTRSGTLKLSEDAHGLLIETTLDPTDPDVMSIVPKMKRGDLDKMSFAFRADVQIWDDTQDPPLRTIQKASLYDVAIVTTPAYDGTEIGLRTLEAARNELDQARKDAEKRATDAAAAKRRVAEREARQEQRIRGIQSPDGDGQDAS</sequence>
<gene>
    <name evidence="1" type="ORF">NKI81_26430</name>
</gene>
<keyword evidence="2" id="KW-1185">Reference proteome</keyword>
<comment type="caution">
    <text evidence="1">The sequence shown here is derived from an EMBL/GenBank/DDBJ whole genome shotgun (WGS) entry which is preliminary data.</text>
</comment>
<protein>
    <submittedName>
        <fullName evidence="1">HK97 family phage prohead protease</fullName>
    </submittedName>
</protein>
<name>A0ACC6T6B9_9HYPH</name>
<dbReference type="Proteomes" id="UP001480082">
    <property type="component" value="Unassembled WGS sequence"/>
</dbReference>
<accession>A0ACC6T6B9</accession>
<keyword evidence="1" id="KW-0645">Protease</keyword>
<keyword evidence="1" id="KW-0378">Hydrolase</keyword>
<reference evidence="1 2" key="1">
    <citation type="journal article" date="2024" name="Proc. Natl. Acad. Sci. U.S.A.">
        <title>The evolutionary genomics of adaptation to stress in wild rhizobium bacteria.</title>
        <authorList>
            <person name="Kehlet-Delgado H."/>
            <person name="Montoya A.P."/>
            <person name="Jensen K.T."/>
            <person name="Wendlandt C.E."/>
            <person name="Dexheimer C."/>
            <person name="Roberts M."/>
            <person name="Torres Martinez L."/>
            <person name="Friesen M.L."/>
            <person name="Griffitts J.S."/>
            <person name="Porter S.S."/>
        </authorList>
    </citation>
    <scope>NUCLEOTIDE SEQUENCE [LARGE SCALE GENOMIC DNA]</scope>
    <source>
        <strain evidence="1 2">M0468</strain>
    </source>
</reference>